<dbReference type="GeneID" id="93640661"/>
<dbReference type="AlphaFoldDB" id="A0A0B6A8Q8"/>
<dbReference type="PANTHER" id="PTHR43681:SF1">
    <property type="entry name" value="SARCALUMENIN"/>
    <property type="match status" value="1"/>
</dbReference>
<dbReference type="InterPro" id="IPR051943">
    <property type="entry name" value="TRAFAC_Dynamin-like_GTPase"/>
</dbReference>
<dbReference type="Gene3D" id="3.40.50.300">
    <property type="entry name" value="P-loop containing nucleotide triphosphate hydrolases"/>
    <property type="match status" value="1"/>
</dbReference>
<evidence type="ECO:0000313" key="2">
    <source>
        <dbReference type="Proteomes" id="UP000031829"/>
    </source>
</evidence>
<dbReference type="CDD" id="cd00882">
    <property type="entry name" value="Ras_like_GTPase"/>
    <property type="match status" value="1"/>
</dbReference>
<reference evidence="1 2" key="1">
    <citation type="journal article" date="2015" name="Genome Announc.">
        <title>Complete genome sequences for 35 biothreat assay-relevant bacillus species.</title>
        <authorList>
            <person name="Johnson S.L."/>
            <person name="Daligault H.E."/>
            <person name="Davenport K.W."/>
            <person name="Jaissle J."/>
            <person name="Frey K.G."/>
            <person name="Ladner J.T."/>
            <person name="Broomall S.M."/>
            <person name="Bishop-Lilly K.A."/>
            <person name="Bruce D.C."/>
            <person name="Gibbons H.S."/>
            <person name="Coyne S.R."/>
            <person name="Lo C.C."/>
            <person name="Meincke L."/>
            <person name="Munk A.C."/>
            <person name="Koroleva G.I."/>
            <person name="Rosenzweig C.N."/>
            <person name="Palacios G.F."/>
            <person name="Redden C.L."/>
            <person name="Minogue T.D."/>
            <person name="Chain P.S."/>
        </authorList>
    </citation>
    <scope>NUCLEOTIDE SEQUENCE [LARGE SCALE GENOMIC DNA]</scope>
    <source>
        <strain evidence="2">ATCC 14581 / DSM 32 / JCM 2506 / NBRC 15308 / NCIMB 9376 / NCTC 10342 / NRRL B-14308 / VKM B-512</strain>
    </source>
</reference>
<dbReference type="InterPro" id="IPR011990">
    <property type="entry name" value="TPR-like_helical_dom_sf"/>
</dbReference>
<sequence length="912" mass="106732">MTVEYQLTKKKYYETFMQENENQPPVKVLGQAYYEEQQKEWYDLSLIRLAQGEVYFHNQDFESAIFKWENVNGEFKLWAKKNTADAHYELGLSTLAEELYLSIETDSKVLKAEIALKLFSLYTDHNNIERAYEVINELVASQPDYPNVTAIARRFYEEQEDFNSAVELAVDECIRTESLNWFAVLKTYVDKGYTANFIPNYFYQVMIAFYKVDQVYFKQLVSALWKQYKSQPPYLAWIKTINDIFLNIEVGLYDYWQEISTLYQETYTDLMESDHSVKELHEVIPNVLTNWLKITNKSRALFPSAAVLSWNEKFPSTIDTITIENAGRLIFEARNDIDGLEYHYKLCHGIIKWANENGLEVGHTFKWWVDFLLDAHTTHLLITGTNAATSSFVGSITEEKVPQNHETTFVFIHDEEESIQQIADQEIIPMETIDGAEQSPHQALVEVKQPFMFLEKHNCSCIVTPSFTEQEAREQDAFKYAPLADGLLFVLDAKESLLDEERELLLEIKEHAPNTPVHFVINNMDSLYNQATIERITKEFEASIGADFPQAHVLAYTPHYVSSQHHGDLAQFIKANFYYDPNEVGVEERARRLLFFIQNMLKSLVEKRNQTENHLIESIKWNEDMLVRLNGFLHRVDDLEQEKASSIVSAYHGIKEDISKKLKNKIPRLLKKSSELVKEDSDFSTVHIELNKQMNMRVEEHLQQDVLPKFRISLKDWIATSNEELIASQVDIEEVAESLNKMYNEQKLTLACDFKVLDDWRRDVNRMANRVQLDEENILLRVNPTQLLLKGAGKLFSSILQNQTLLYNQYKKYIESQDYQDITESMLAKFFMQFNLFEKNLEVDIELFFEKPKEVLKETIEETQAHINENQDVLSHMKANPEAYYDPLTLFQLRLRQYELMVKATEEVHYNV</sequence>
<dbReference type="InterPro" id="IPR027417">
    <property type="entry name" value="P-loop_NTPase"/>
</dbReference>
<protein>
    <submittedName>
        <fullName evidence="1">Tetratricopeptide (TPR) repeat family protein</fullName>
    </submittedName>
</protein>
<gene>
    <name evidence="1" type="ORF">BG04_2590</name>
</gene>
<dbReference type="HOGENOM" id="CLU_013715_0_0_9"/>
<dbReference type="EMBL" id="CP009920">
    <property type="protein sequence ID" value="AJI21325.1"/>
    <property type="molecule type" value="Genomic_DNA"/>
</dbReference>
<accession>A0A0B6A8Q8</accession>
<dbReference type="Proteomes" id="UP000031829">
    <property type="component" value="Chromosome"/>
</dbReference>
<name>A0A0B6A8Q8_PRIM2</name>
<evidence type="ECO:0000313" key="1">
    <source>
        <dbReference type="EMBL" id="AJI21325.1"/>
    </source>
</evidence>
<dbReference type="SUPFAM" id="SSF52540">
    <property type="entry name" value="P-loop containing nucleoside triphosphate hydrolases"/>
    <property type="match status" value="1"/>
</dbReference>
<proteinExistence type="predicted"/>
<dbReference type="Gene3D" id="1.25.40.10">
    <property type="entry name" value="Tetratricopeptide repeat domain"/>
    <property type="match status" value="1"/>
</dbReference>
<dbReference type="RefSeq" id="WP_034654690.1">
    <property type="nucleotide sequence ID" value="NZ_BCVB01000013.1"/>
</dbReference>
<dbReference type="KEGG" id="bmeg:BG04_2590"/>
<dbReference type="PANTHER" id="PTHR43681">
    <property type="entry name" value="TRANSMEMBRANE GTPASE FZO"/>
    <property type="match status" value="1"/>
</dbReference>
<organism evidence="1 2">
    <name type="scientific">Priestia megaterium (strain ATCC 14581 / DSM 32 / CCUG 1817 / JCM 2506 / NBRC 15308 / NCIMB 9376 / NCTC 10342 / NRRL B-14308 / VKM B-512 / Ford 19)</name>
    <name type="common">Bacillus megaterium</name>
    <dbReference type="NCBI Taxonomy" id="1348623"/>
    <lineage>
        <taxon>Bacteria</taxon>
        <taxon>Bacillati</taxon>
        <taxon>Bacillota</taxon>
        <taxon>Bacilli</taxon>
        <taxon>Bacillales</taxon>
        <taxon>Bacillaceae</taxon>
        <taxon>Priestia</taxon>
    </lineage>
</organism>